<dbReference type="GO" id="GO:0071949">
    <property type="term" value="F:FAD binding"/>
    <property type="evidence" value="ECO:0007669"/>
    <property type="project" value="InterPro"/>
</dbReference>
<evidence type="ECO:0000256" key="4">
    <source>
        <dbReference type="ARBA" id="ARBA00023002"/>
    </source>
</evidence>
<evidence type="ECO:0000259" key="6">
    <source>
        <dbReference type="Pfam" id="PF01494"/>
    </source>
</evidence>
<dbReference type="Pfam" id="PF13450">
    <property type="entry name" value="NAD_binding_8"/>
    <property type="match status" value="1"/>
</dbReference>
<dbReference type="PANTHER" id="PTHR13789">
    <property type="entry name" value="MONOOXYGENASE"/>
    <property type="match status" value="1"/>
</dbReference>
<dbReference type="SUPFAM" id="SSF51905">
    <property type="entry name" value="FAD/NAD(P)-binding domain"/>
    <property type="match status" value="1"/>
</dbReference>
<evidence type="ECO:0000256" key="1">
    <source>
        <dbReference type="ARBA" id="ARBA00007992"/>
    </source>
</evidence>
<proteinExistence type="inferred from homology"/>
<dbReference type="Gene3D" id="3.50.50.60">
    <property type="entry name" value="FAD/NAD(P)-binding domain"/>
    <property type="match status" value="2"/>
</dbReference>
<dbReference type="OrthoDB" id="9993796at2759"/>
<dbReference type="InterPro" id="IPR036188">
    <property type="entry name" value="FAD/NAD-bd_sf"/>
</dbReference>
<dbReference type="PANTHER" id="PTHR13789:SF215">
    <property type="entry name" value="FAD-BINDING DOMAIN-CONTAINING PROTEIN-RELATED"/>
    <property type="match status" value="1"/>
</dbReference>
<evidence type="ECO:0000313" key="8">
    <source>
        <dbReference type="Proteomes" id="UP000503462"/>
    </source>
</evidence>
<dbReference type="PRINTS" id="PR00420">
    <property type="entry name" value="RNGMNOXGNASE"/>
</dbReference>
<feature type="domain" description="FAD-binding" evidence="6">
    <location>
        <begin position="193"/>
        <end position="279"/>
    </location>
</feature>
<dbReference type="InterPro" id="IPR050493">
    <property type="entry name" value="FAD-dep_Monooxygenase_BioMet"/>
</dbReference>
<name>A0A6H0XU50_9PEZI</name>
<keyword evidence="5" id="KW-0503">Monooxygenase</keyword>
<evidence type="ECO:0000256" key="2">
    <source>
        <dbReference type="ARBA" id="ARBA00022630"/>
    </source>
</evidence>
<dbReference type="SUPFAM" id="SSF54373">
    <property type="entry name" value="FAD-linked reductases, C-terminal domain"/>
    <property type="match status" value="1"/>
</dbReference>
<keyword evidence="3" id="KW-0274">FAD</keyword>
<sequence>MSLRIGIIGGGIAGLSAAISLRQHGHDIHVFERSSFDNEVGAAISLAPNASRILRGWGMELDELEPSLCERLSVSSHQEEHNFGDGDTGLITLKDGRSEKFDLILGADGVHSGLVSGITGQPRREISSGQNCYRFLVPTEKMASDPVGREFLAKIGLTTLASFGAKDRSLVIYPCRSGQLLNCAAIHSEALSTPEGSSWDSRTTRAQLQAMFEDWSSDIRKLCSLAEDVRLWPLTTRDPPKQFNVGKLLLIGDAAHPTLPHQGQGGAQAIEDASALGVLFGRDVTPEQVEERGKLFNDVRYAHSVTILFMSRKRFDKREEMMPELRKYVPDAQFPEDMFRFAWSSCPDKLAMQALSQIVAT</sequence>
<dbReference type="Proteomes" id="UP000503462">
    <property type="component" value="Chromosome 2"/>
</dbReference>
<dbReference type="GO" id="GO:0004497">
    <property type="term" value="F:monooxygenase activity"/>
    <property type="evidence" value="ECO:0007669"/>
    <property type="project" value="UniProtKB-KW"/>
</dbReference>
<dbReference type="EMBL" id="CP051140">
    <property type="protein sequence ID" value="QIW98252.1"/>
    <property type="molecule type" value="Genomic_DNA"/>
</dbReference>
<comment type="similarity">
    <text evidence="1">Belongs to the paxM FAD-dependent monooxygenase family.</text>
</comment>
<evidence type="ECO:0000256" key="3">
    <source>
        <dbReference type="ARBA" id="ARBA00022827"/>
    </source>
</evidence>
<evidence type="ECO:0000313" key="7">
    <source>
        <dbReference type="EMBL" id="QIW98252.1"/>
    </source>
</evidence>
<keyword evidence="8" id="KW-1185">Reference proteome</keyword>
<accession>A0A6H0XU50</accession>
<reference evidence="7 8" key="1">
    <citation type="journal article" date="2016" name="Sci. Rep.">
        <title>Peltaster fructicola genome reveals evolution from an invasive phytopathogen to an ectophytic parasite.</title>
        <authorList>
            <person name="Xu C."/>
            <person name="Chen H."/>
            <person name="Gleason M.L."/>
            <person name="Xu J.R."/>
            <person name="Liu H."/>
            <person name="Zhang R."/>
            <person name="Sun G."/>
        </authorList>
    </citation>
    <scope>NUCLEOTIDE SEQUENCE [LARGE SCALE GENOMIC DNA]</scope>
    <source>
        <strain evidence="7 8">LNHT1506</strain>
    </source>
</reference>
<keyword evidence="4" id="KW-0560">Oxidoreductase</keyword>
<gene>
    <name evidence="7" type="ORF">AMS68_003770</name>
</gene>
<dbReference type="InterPro" id="IPR002938">
    <property type="entry name" value="FAD-bd"/>
</dbReference>
<keyword evidence="2" id="KW-0285">Flavoprotein</keyword>
<evidence type="ECO:0000256" key="5">
    <source>
        <dbReference type="ARBA" id="ARBA00023033"/>
    </source>
</evidence>
<dbReference type="Pfam" id="PF01494">
    <property type="entry name" value="FAD_binding_3"/>
    <property type="match status" value="1"/>
</dbReference>
<organism evidence="7 8">
    <name type="scientific">Peltaster fructicola</name>
    <dbReference type="NCBI Taxonomy" id="286661"/>
    <lineage>
        <taxon>Eukaryota</taxon>
        <taxon>Fungi</taxon>
        <taxon>Dikarya</taxon>
        <taxon>Ascomycota</taxon>
        <taxon>Pezizomycotina</taxon>
        <taxon>Dothideomycetes</taxon>
        <taxon>Dothideomycetes incertae sedis</taxon>
        <taxon>Peltaster</taxon>
    </lineage>
</organism>
<protein>
    <recommendedName>
        <fullName evidence="6">FAD-binding domain-containing protein</fullName>
    </recommendedName>
</protein>
<dbReference type="AlphaFoldDB" id="A0A6H0XU50"/>